<evidence type="ECO:0000313" key="1">
    <source>
        <dbReference type="EMBL" id="KAB2627286.1"/>
    </source>
</evidence>
<protein>
    <submittedName>
        <fullName evidence="1">Uncharacterized protein</fullName>
    </submittedName>
</protein>
<comment type="caution">
    <text evidence="1">The sequence shown here is derived from an EMBL/GenBank/DDBJ whole genome shotgun (WGS) entry which is preliminary data.</text>
</comment>
<reference evidence="1 2" key="1">
    <citation type="submission" date="2019-09" db="EMBL/GenBank/DDBJ databases">
        <authorList>
            <person name="Ou C."/>
        </authorList>
    </citation>
    <scope>NUCLEOTIDE SEQUENCE [LARGE SCALE GENOMIC DNA]</scope>
    <source>
        <strain evidence="1">S2</strain>
        <tissue evidence="1">Leaf</tissue>
    </source>
</reference>
<reference evidence="1 2" key="3">
    <citation type="submission" date="2019-11" db="EMBL/GenBank/DDBJ databases">
        <title>A de novo genome assembly of a pear dwarfing rootstock.</title>
        <authorList>
            <person name="Wang F."/>
            <person name="Wang J."/>
            <person name="Li S."/>
            <person name="Zhang Y."/>
            <person name="Fang M."/>
            <person name="Ma L."/>
            <person name="Zhao Y."/>
            <person name="Jiang S."/>
        </authorList>
    </citation>
    <scope>NUCLEOTIDE SEQUENCE [LARGE SCALE GENOMIC DNA]</scope>
    <source>
        <strain evidence="1">S2</strain>
        <tissue evidence="1">Leaf</tissue>
    </source>
</reference>
<dbReference type="AlphaFoldDB" id="A0A5N5HGZ9"/>
<reference evidence="2" key="2">
    <citation type="submission" date="2019-10" db="EMBL/GenBank/DDBJ databases">
        <title>A de novo genome assembly of a pear dwarfing rootstock.</title>
        <authorList>
            <person name="Wang F."/>
            <person name="Wang J."/>
            <person name="Li S."/>
            <person name="Zhang Y."/>
            <person name="Fang M."/>
            <person name="Ma L."/>
            <person name="Zhao Y."/>
            <person name="Jiang S."/>
        </authorList>
    </citation>
    <scope>NUCLEOTIDE SEQUENCE [LARGE SCALE GENOMIC DNA]</scope>
</reference>
<accession>A0A5N5HGZ9</accession>
<organism evidence="1 2">
    <name type="scientific">Pyrus ussuriensis x Pyrus communis</name>
    <dbReference type="NCBI Taxonomy" id="2448454"/>
    <lineage>
        <taxon>Eukaryota</taxon>
        <taxon>Viridiplantae</taxon>
        <taxon>Streptophyta</taxon>
        <taxon>Embryophyta</taxon>
        <taxon>Tracheophyta</taxon>
        <taxon>Spermatophyta</taxon>
        <taxon>Magnoliopsida</taxon>
        <taxon>eudicotyledons</taxon>
        <taxon>Gunneridae</taxon>
        <taxon>Pentapetalae</taxon>
        <taxon>rosids</taxon>
        <taxon>fabids</taxon>
        <taxon>Rosales</taxon>
        <taxon>Rosaceae</taxon>
        <taxon>Amygdaloideae</taxon>
        <taxon>Maleae</taxon>
        <taxon>Pyrus</taxon>
    </lineage>
</organism>
<proteinExistence type="predicted"/>
<evidence type="ECO:0000313" key="2">
    <source>
        <dbReference type="Proteomes" id="UP000327157"/>
    </source>
</evidence>
<gene>
    <name evidence="1" type="ORF">D8674_020904</name>
</gene>
<name>A0A5N5HGZ9_9ROSA</name>
<dbReference type="EMBL" id="SMOL01000157">
    <property type="protein sequence ID" value="KAB2627286.1"/>
    <property type="molecule type" value="Genomic_DNA"/>
</dbReference>
<sequence>MISQKGFSAVVVSLFSSVDIKSIIRTRKALDRPLLDQNLYQMVFFYDVEGVRSNHISMKSKQPLESNEELIQNQLKMSASTTERQTSASGAKNSMSVICFKAAPDTEPALRVAQVGTRLGPPLRRATK</sequence>
<dbReference type="Proteomes" id="UP000327157">
    <property type="component" value="Chromosome 2"/>
</dbReference>
<keyword evidence="2" id="KW-1185">Reference proteome</keyword>